<sequence>MTLCTSPSCRTPDAHVEVDSLLCVPCVDRLWQLLRWIEWHLAMLSPRRRVRPQMVATAGGFGPSSPANDDALVLLDPRSAARGVGRSLTGPEDDPNPLLSAPAVLGGWAEQVWEARTPESLRSLIPAPATLREAVSTLLLALPWVARQAWVLTFADEVDQLARQVRGVVGDAPDKPVATCTRLVGAAPAPGAVDDRPVCGEDVTMWKHERDGQAPLVGARCGGGHTFTGFELIDLARKKHKEITAMNNPARLLELLEIEAAELWPVPDDTEVDASAIHERVYREEHSCVRCGQRAQVAYALQTGAGRRWLDLCAADSEWLVDAASRP</sequence>
<accession>A0ABW1P1T6</accession>
<organism evidence="1 2">
    <name type="scientific">Saccharothrix lopnurensis</name>
    <dbReference type="NCBI Taxonomy" id="1670621"/>
    <lineage>
        <taxon>Bacteria</taxon>
        <taxon>Bacillati</taxon>
        <taxon>Actinomycetota</taxon>
        <taxon>Actinomycetes</taxon>
        <taxon>Pseudonocardiales</taxon>
        <taxon>Pseudonocardiaceae</taxon>
        <taxon>Saccharothrix</taxon>
    </lineage>
</organism>
<dbReference type="RefSeq" id="WP_380634626.1">
    <property type="nucleotide sequence ID" value="NZ_JBHSQO010000006.1"/>
</dbReference>
<evidence type="ECO:0000313" key="2">
    <source>
        <dbReference type="Proteomes" id="UP001596220"/>
    </source>
</evidence>
<reference evidence="2" key="1">
    <citation type="journal article" date="2019" name="Int. J. Syst. Evol. Microbiol.">
        <title>The Global Catalogue of Microorganisms (GCM) 10K type strain sequencing project: providing services to taxonomists for standard genome sequencing and annotation.</title>
        <authorList>
            <consortium name="The Broad Institute Genomics Platform"/>
            <consortium name="The Broad Institute Genome Sequencing Center for Infectious Disease"/>
            <person name="Wu L."/>
            <person name="Ma J."/>
        </authorList>
    </citation>
    <scope>NUCLEOTIDE SEQUENCE [LARGE SCALE GENOMIC DNA]</scope>
    <source>
        <strain evidence="2">CGMCC 4.7246</strain>
    </source>
</reference>
<keyword evidence="2" id="KW-1185">Reference proteome</keyword>
<protein>
    <submittedName>
        <fullName evidence="1">Uncharacterized protein</fullName>
    </submittedName>
</protein>
<gene>
    <name evidence="1" type="ORF">ACFP3R_09215</name>
</gene>
<comment type="caution">
    <text evidence="1">The sequence shown here is derived from an EMBL/GenBank/DDBJ whole genome shotgun (WGS) entry which is preliminary data.</text>
</comment>
<dbReference type="Proteomes" id="UP001596220">
    <property type="component" value="Unassembled WGS sequence"/>
</dbReference>
<evidence type="ECO:0000313" key="1">
    <source>
        <dbReference type="EMBL" id="MFC6089446.1"/>
    </source>
</evidence>
<dbReference type="EMBL" id="JBHSQO010000006">
    <property type="protein sequence ID" value="MFC6089446.1"/>
    <property type="molecule type" value="Genomic_DNA"/>
</dbReference>
<name>A0ABW1P1T6_9PSEU</name>
<proteinExistence type="predicted"/>